<feature type="compositionally biased region" description="Low complexity" evidence="6">
    <location>
        <begin position="1124"/>
        <end position="1146"/>
    </location>
</feature>
<dbReference type="SUPFAM" id="SSF46894">
    <property type="entry name" value="C-terminal effector domain of the bipartite response regulators"/>
    <property type="match status" value="1"/>
</dbReference>
<dbReference type="GO" id="GO:0006355">
    <property type="term" value="P:regulation of DNA-templated transcription"/>
    <property type="evidence" value="ECO:0007669"/>
    <property type="project" value="InterPro"/>
</dbReference>
<feature type="region of interest" description="Disordered" evidence="6">
    <location>
        <begin position="338"/>
        <end position="367"/>
    </location>
</feature>
<evidence type="ECO:0000256" key="1">
    <source>
        <dbReference type="ARBA" id="ARBA00022553"/>
    </source>
</evidence>
<evidence type="ECO:0000256" key="3">
    <source>
        <dbReference type="ARBA" id="ARBA00023125"/>
    </source>
</evidence>
<dbReference type="InterPro" id="IPR001207">
    <property type="entry name" value="Transposase_mutator"/>
</dbReference>
<feature type="region of interest" description="Disordered" evidence="6">
    <location>
        <begin position="2035"/>
        <end position="2068"/>
    </location>
</feature>
<feature type="compositionally biased region" description="Basic residues" evidence="6">
    <location>
        <begin position="1102"/>
        <end position="1114"/>
    </location>
</feature>
<evidence type="ECO:0000256" key="4">
    <source>
        <dbReference type="ARBA" id="ARBA00023172"/>
    </source>
</evidence>
<dbReference type="GO" id="GO:0000160">
    <property type="term" value="P:phosphorelay signal transduction system"/>
    <property type="evidence" value="ECO:0007669"/>
    <property type="project" value="InterPro"/>
</dbReference>
<feature type="compositionally biased region" description="Basic and acidic residues" evidence="6">
    <location>
        <begin position="2283"/>
        <end position="2294"/>
    </location>
</feature>
<feature type="compositionally biased region" description="Low complexity" evidence="6">
    <location>
        <begin position="2933"/>
        <end position="2964"/>
    </location>
</feature>
<dbReference type="PROSITE" id="PS50043">
    <property type="entry name" value="HTH_LUXR_2"/>
    <property type="match status" value="1"/>
</dbReference>
<feature type="compositionally biased region" description="Basic and acidic residues" evidence="6">
    <location>
        <begin position="1836"/>
        <end position="1871"/>
    </location>
</feature>
<feature type="region of interest" description="Disordered" evidence="6">
    <location>
        <begin position="222"/>
        <end position="303"/>
    </location>
</feature>
<evidence type="ECO:0000256" key="5">
    <source>
        <dbReference type="PROSITE-ProRule" id="PRU00169"/>
    </source>
</evidence>
<feature type="region of interest" description="Disordered" evidence="6">
    <location>
        <begin position="131"/>
        <end position="161"/>
    </location>
</feature>
<keyword evidence="3" id="KW-0238">DNA-binding</keyword>
<evidence type="ECO:0000313" key="9">
    <source>
        <dbReference type="EMBL" id="GEU28427.1"/>
    </source>
</evidence>
<evidence type="ECO:0000256" key="2">
    <source>
        <dbReference type="ARBA" id="ARBA00022578"/>
    </source>
</evidence>
<feature type="compositionally biased region" description="Low complexity" evidence="6">
    <location>
        <begin position="772"/>
        <end position="788"/>
    </location>
</feature>
<feature type="region of interest" description="Disordered" evidence="6">
    <location>
        <begin position="2861"/>
        <end position="2885"/>
    </location>
</feature>
<feature type="region of interest" description="Disordered" evidence="6">
    <location>
        <begin position="3106"/>
        <end position="3155"/>
    </location>
</feature>
<dbReference type="NCBIfam" id="NF033543">
    <property type="entry name" value="transpos_IS256"/>
    <property type="match status" value="1"/>
</dbReference>
<comment type="caution">
    <text evidence="9">The sequence shown here is derived from an EMBL/GenBank/DDBJ whole genome shotgun (WGS) entry which is preliminary data.</text>
</comment>
<evidence type="ECO:0000259" key="7">
    <source>
        <dbReference type="PROSITE" id="PS50043"/>
    </source>
</evidence>
<feature type="compositionally biased region" description="Basic residues" evidence="6">
    <location>
        <begin position="2423"/>
        <end position="2434"/>
    </location>
</feature>
<feature type="region of interest" description="Disordered" evidence="6">
    <location>
        <begin position="3168"/>
        <end position="3200"/>
    </location>
</feature>
<feature type="region of interest" description="Disordered" evidence="6">
    <location>
        <begin position="2472"/>
        <end position="2491"/>
    </location>
</feature>
<feature type="compositionally biased region" description="Basic residues" evidence="6">
    <location>
        <begin position="358"/>
        <end position="367"/>
    </location>
</feature>
<evidence type="ECO:0000259" key="8">
    <source>
        <dbReference type="PROSITE" id="PS50110"/>
    </source>
</evidence>
<feature type="domain" description="Response regulatory" evidence="8">
    <location>
        <begin position="2521"/>
        <end position="2637"/>
    </location>
</feature>
<feature type="compositionally biased region" description="Basic residues" evidence="6">
    <location>
        <begin position="2259"/>
        <end position="2274"/>
    </location>
</feature>
<dbReference type="Gene3D" id="3.40.50.2300">
    <property type="match status" value="1"/>
</dbReference>
<dbReference type="InterPro" id="IPR016032">
    <property type="entry name" value="Sig_transdc_resp-reg_C-effctor"/>
</dbReference>
<name>A0A699GFQ3_TANCI</name>
<feature type="region of interest" description="Disordered" evidence="6">
    <location>
        <begin position="3217"/>
        <end position="3308"/>
    </location>
</feature>
<feature type="compositionally biased region" description="Basic and acidic residues" evidence="6">
    <location>
        <begin position="1977"/>
        <end position="2004"/>
    </location>
</feature>
<feature type="compositionally biased region" description="Low complexity" evidence="6">
    <location>
        <begin position="222"/>
        <end position="231"/>
    </location>
</feature>
<gene>
    <name evidence="9" type="ORF">Tci_000405</name>
</gene>
<evidence type="ECO:0000256" key="6">
    <source>
        <dbReference type="SAM" id="MobiDB-lite"/>
    </source>
</evidence>
<dbReference type="InterPro" id="IPR000792">
    <property type="entry name" value="Tscrpt_reg_LuxR_C"/>
</dbReference>
<feature type="region of interest" description="Disordered" evidence="6">
    <location>
        <begin position="1093"/>
        <end position="1181"/>
    </location>
</feature>
<feature type="region of interest" description="Disordered" evidence="6">
    <location>
        <begin position="3336"/>
        <end position="3483"/>
    </location>
</feature>
<feature type="region of interest" description="Disordered" evidence="6">
    <location>
        <begin position="1295"/>
        <end position="1320"/>
    </location>
</feature>
<feature type="region of interest" description="Disordered" evidence="6">
    <location>
        <begin position="619"/>
        <end position="638"/>
    </location>
</feature>
<feature type="compositionally biased region" description="Low complexity" evidence="6">
    <location>
        <begin position="582"/>
        <end position="591"/>
    </location>
</feature>
<feature type="compositionally biased region" description="Basic residues" evidence="6">
    <location>
        <begin position="150"/>
        <end position="161"/>
    </location>
</feature>
<dbReference type="PANTHER" id="PTHR33217">
    <property type="entry name" value="TRANSPOSASE FOR INSERTION SEQUENCE ELEMENT IS1081"/>
    <property type="match status" value="1"/>
</dbReference>
<feature type="region of interest" description="Disordered" evidence="6">
    <location>
        <begin position="2759"/>
        <end position="2845"/>
    </location>
</feature>
<feature type="compositionally biased region" description="Gly residues" evidence="6">
    <location>
        <begin position="2322"/>
        <end position="2333"/>
    </location>
</feature>
<dbReference type="Pfam" id="PF00872">
    <property type="entry name" value="Transposase_mut"/>
    <property type="match status" value="1"/>
</dbReference>
<feature type="compositionally biased region" description="Basic and acidic residues" evidence="6">
    <location>
        <begin position="1952"/>
        <end position="1966"/>
    </location>
</feature>
<feature type="compositionally biased region" description="Low complexity" evidence="6">
    <location>
        <begin position="3023"/>
        <end position="3039"/>
    </location>
</feature>
<dbReference type="PANTHER" id="PTHR33217:SF7">
    <property type="entry name" value="TRANSPOSASE FOR INSERTION SEQUENCE ELEMENT IS1081"/>
    <property type="match status" value="1"/>
</dbReference>
<organism evidence="9">
    <name type="scientific">Tanacetum cinerariifolium</name>
    <name type="common">Dalmatian daisy</name>
    <name type="synonym">Chrysanthemum cinerariifolium</name>
    <dbReference type="NCBI Taxonomy" id="118510"/>
    <lineage>
        <taxon>Eukaryota</taxon>
        <taxon>Viridiplantae</taxon>
        <taxon>Streptophyta</taxon>
        <taxon>Embryophyta</taxon>
        <taxon>Tracheophyta</taxon>
        <taxon>Spermatophyta</taxon>
        <taxon>Magnoliopsida</taxon>
        <taxon>eudicotyledons</taxon>
        <taxon>Gunneridae</taxon>
        <taxon>Pentapetalae</taxon>
        <taxon>asterids</taxon>
        <taxon>campanulids</taxon>
        <taxon>Asterales</taxon>
        <taxon>Asteraceae</taxon>
        <taxon>Asteroideae</taxon>
        <taxon>Anthemideae</taxon>
        <taxon>Anthemidinae</taxon>
        <taxon>Tanacetum</taxon>
    </lineage>
</organism>
<feature type="compositionally biased region" description="Basic and acidic residues" evidence="6">
    <location>
        <begin position="1500"/>
        <end position="1516"/>
    </location>
</feature>
<dbReference type="GO" id="GO:0003677">
    <property type="term" value="F:DNA binding"/>
    <property type="evidence" value="ECO:0007669"/>
    <property type="project" value="UniProtKB-KW"/>
</dbReference>
<feature type="compositionally biased region" description="Basic residues" evidence="6">
    <location>
        <begin position="255"/>
        <end position="264"/>
    </location>
</feature>
<sequence length="4851" mass="521668">MAEAVTLAHVGRPLALARTLDRQRYDRAFSGGTGSRQARVRRRHAAAVCRRRFAPAARPAARRRDRRLPAVAVGQRASGRRAVRERDQRLLESLRAAALPGAGAADGAAAAAGAGGPAVPPGAAAGVRAAQRAPQSRAQRARLTVAGRRPAARVHRRRPRAVCRHPADVPGQRLARHARVHGCSALVARHAVAAMVAGLAGGPAAGVRDAGQFGPWRRAAAHTAGAGVAAGARDRGHGRRRQSRRDSRQCPRGRLLARHGRRAARATGDLQRRQSHQPAGAGGRRAGTGHRRQSGPVPEHGRRACVPGRAAVAVGPAERAGRAPGAAGTASGCCFGPPLAPAPQRQPGKAQAHDGQRGRFRHGQRGKRLRRIHFQERYRGGRGAIPHHGRCKERRHVGGARHLVLENGAGHDVEVVGVDVIDHEARIERAGADAAGRREAGVVEHQVAGQDDDAVAIGVAGRRAAAGRRGAGAVAGHGAVAVAGHGLAAARAGRDLVEINGQVLHAGADRIDVHRCRLRGRQREVGGGGRLGIDQLLEAHHLADLEGLIEAGWRDDGGDIAVGHSANHHLRAQFGEIGRGAAGAAHGQAGDEAGGEAGVGDVGPQIGVDAVVAGTGDIQADRGAGAGGERGGQRSRYQGGGQRGFVCFHVCSQSRRGSCAQPPRRHAAPHFAGADHRILDDHGTGGHDGIVADAHARHDHGRGANGDGVADYNRLQLQPFALDHVGKNHGVVADDGVAADARERRVEQGAGAVGIGAQPRAKRQSRNADMYTSTTPPSTSSTPRKSPSGNEPSSKIVAPTPSTRLSRSRVRNTTMCSGGMARMSRPGGDDQLAQGPPQRARLGRLAGADAAHEDRCVPHRLAHQAFGLVRQPGGALLHAGRAGKHPAFAHVARKNQRRHLGLQLQVLRGGREPEALHGAPGGKVVVGAVRVQRRRQHEVGRAGQAGDQVHLQARRQRARQPGVKKLDTAPVVHDPAHQLGCHAVDAQRAVGHAVGAVVGIPFDHGLVHLVRLGHGEPQLGIAEHQAGRGRALLALDPVHLVAGRQRGGQRRLFHGRERPAAQRQALHAARQDEVGQRVLLQVRVVNELDWRRSTAGSDGRRDRRRNGRAYRGHARPGAGRRGSRSATAGCCRRWAPSGPARGSARAGGREGDRACRQTGRRPAAPRGSCSVPGHAPARQQHGDALQRMAVAAGTVRARELVAVGVELVAVRRGQDFAAVQQDLERLGGGRARAQLAAHDGGRPAPLLQVDARRIDQVIAVQAGRRQPDQEAQRLFAFGQRAPAKVFLERHLSGQEVEHGRAHAQRRGGDGGNVARRAGGKRGLARIEGKEIEAVHVQIHAEQEVQQIVVVDAVGETDDVDFGIDIARHAHQDLGLGLAQRGHGGAHLAVEIGHVEGIEIGHVKMADAQARQREQVHAAHTAEPGNGNALAAQDRLLGMGHPADVAGKGMLVGPSSGACFARDNGLPWRSRPASRHLGHGRRQHQRPFVDRGRAAGARLQHGADAEHQHAEHHDHEEAGQARIEVIVEDHLLHLRHRLGRGQDLAFVQRALVLGRVRQETDFRIGMEHLLPAGRQRAQQQPDRGHDGHPCIFAALHLEQHAGAQHQCNRGQHLVGDAEQRPQGVDAAQRIDHALVQEVAPRRHAQAGRDQVGKRVFGLLHRRHERAQQVLQHEAAGAGAGVHGSEDEQRLEQDGKVVPECHHALAADHVGQDVGHADGQRGRAARTRDDAVFAHVLGGLHQHLGRHIKAPLRDCRCGGLGRGADQCGRAVHGKVNAWLDGGRGHQRHHGHERFHQHGAVTDVARVHFVFNHLGRGARSDQRMEAGHGAASDGDEQEREQGARPHRAGTVDELGHGRHFQVRRDDNDAHRQADDGADLEEGGQVIARRQQQPHGQHRGDKTVADQHPGQLGAGEVEQGRERRMFLHVLAAQDGAHQQHEADDRHFADAAHADEARVHAHEQRDRDGGNHGKAAPRRVGQRFDHDQRQHGQDDHHDHEGAEQGDHAGNRAQFGFDQVAQRAAVAPHRNEQHDEVLHGARKHHAGQDPQHAGQVAHLRGQHGADQGTGAGNGGKVVAEQHVLVGGDVVEAVIEALRRRQAPGVETQHVPGDVQAVIAVGDQVHADRGNHDPDGADRFAALQGDEAERASAQQCDDGPAQLGAEGLGQAHPRIAELWRRRLFLPVRHAGQRPDASAPARIGRAKPVPDAGCAGPAHDPEPARTRPQRRRTGALHVGQAVHPQTRRQARLRDRLAAMGLDDGHRHLSGRRRPGAGAHRHPAVGQYPQHHAVDCADRDCRRLRGSRRRPGAERERAPGGGRQAQSAGAARGGVAGRGAGAPPGTAAGCHGRVRTRGRPAQQRDGRGAPHFPQSAPGHPGRPGPGRRAAPPGPGVHPQFGNPGTLRDHGRGGRTVGRGQYRAVPRGAGSAHQHRAPCRRHPHRDTPERRRAGRDRRCYRGCNTTHQRRRQRLRCGKHRLAPPARHRPAQHDGTDGRHRRPVRHPVVHRRHRVDGPCRQQQLKTMTTPIKILLVDDHPLVRDGLRARLEAMPQFAVVAEASGAAEALEQAGRHDVDLVLMDINMRGPNGIEATARFKQAFPRIAVLILSMHDKLEYVSQAIQAGARGYVLKDAPGKDIVVAIETVMSGGIYYSAALARQLAQPQSQDNQLTSREHEVLRHIANGESNKQIARALDLSVRTVETHRLNIKRKLGIEGQAELIRFAVQHAQHLAQGCADPAQDPGRVRHARAARPDRCRACASAAGTVAPVHAAAPPRDPARTGRSLRRSGGAKKARQRGRRRLPHHGGRRGRRLGRHQVRRPRTDGGRVDDVAAGAGAGGPAGPAPGHPHAQRGAHCRLRPGRLFLVHGRLCQPSRQRQRRRRHLAPAPAGAAGLAGARRRLARAGSAAQAGPVAVVPLAEAGEFGRVCAQLARAQLRPGHQRAGPAPAATLAATAAVRAPAGRRPAQSAAAAGRRARRPDGSAGQGPGRRPRRPGHGVRGGRVLAAGRAAGHADDGNRGCPQPRPGRGDGPAGPRWTAGRTAQAGGAPRPRRPGPSGHRRRQLLADAARCVPVGHPGQPEPVTDAYPVPVPSRRFPRPQRRAVRCRAALAGQCAGAGAGMHRAQRDRQSAGGVPAGRSRVAAGQAAGGRSARRQRRARAHAHPGHLRAAGALAGAAQHPRLHPGGSAAAAPVANPRPHPRIGGDDGHERLYPQLEQGRRTAVRLHVRGSGGPQHPVPVRRRRHRFRGPPVAVAAVRRQQPFGGADRVSDRHHRAQDGRGAHPPPGLLRCPDEPAQPHAADQAGGPGPDGGPAQPAQRLRTVHRPQPFQADQRHPGPQDRRRIIVRSGAPVPHRAARPGPGGAPGRRRVCRGPVRHRPALRGQHGRAKAAGHAQQPDHHRRPGPARGRQHRHQRLSARRRRRRNPAAPGRHRHVPRQAGSGHGQRRRPHHRRRGAGALAPPRARPGAARRIHPAGRIDRAGGASGGVGAGSGVRAGQAVEGCRTAADPAGRQRVRARIHGVLARPGGRHAQPLRPGAVVAGAGNHRKHADAQYRPRDRHHGPHHRAGRHAVARRFRHRLLEPVHRPAAQAQGDCRGRGNGGAAGVPEELGLRRGAGLSVCQAAGSGRIHLHAELDQARRARRQPRAGAGPVLLVAQVFHVDLPRGLLAQHPVDIPRARAEQRDAAQERLVQIVDGTRAVVIRAAIDRQAGHGVERIRQKRAGRALRCIFGRLAIVGVGGVLELRVEQLGRRLPRQLARELALRGNFQAPVMLRAIGHIVIVGIGVIAGTVDVEQRGRHQRAIGGQPAHAQFLLLAHARCQLDVLVARTGGSRFAFFQAARGGRVPRQLRRHFINQRHHRRGLAHVVAGGALIAPVRRMTHAQHALPLRRKLDAVERIYALVARLQFCRRGHRRLGGKHHARQGNGHRGVQVLRGDRVVALVNRVLRFIGAGHAHRQLVPDRTCKNIAHDFGAQQVGTGHAVLHIARDAPGAGGQRGSIGQAKDRQRAVARRFRMTRFHRHGPVVAERVVGAQLGIVGLRFKAGPVRADQRFRIDRARQRDHAIDGGGQHDARLFRHAALVVLQVGLEQQAVRHAPVQRGRHELAVAIADIVHIRTQRAAGSIETHAKLVPLSEASGHVGIGDHAAVLVHGHAHAGHGHAAGAPGDKVDHAGRRRKAVVQGGSALEHFHALLVLHRHLREVHDGHRAIEAVVGAVFHGNTANDQLIPRLAAVLLARDAGRVAHRIVQAGHALQVDQLARDHVDGGRHVHDVRTAEAAGLGRVGHQPVSARPGDLHCLQHLLVLLRLRQRDGGQASQGQGTGEQEVAGAAEWRHGWSGRGFDAWPSIPSLMPIAGTLRPTRATSQVVRRPRSDAGRPPQWEQSMAPGVQKRSRQVADGCDRPTKPSITMDAAIQTYWSGRTDISDGYNANATRALAMYILPALGSRPVREISKQDLMDVLRRWCPTTWCMKTSPEMAFRKAARRFHTPGTAARSAATYGNGRRGALPGSLRRAQRRRINSRNGYRDRGYETRAGKVDLKIPKLRTGSYLPGFLEPRRTAEKALTAVIQEAYIQGISTRSVDDLVKAMGMTGVSKSQVSRLCEEIDERVQTFLNRPIEGDWPYLWIDAAYVKSRQAGRVVSVAVIIAVAVNTDGVREILGVATGPSEAEPFWTDFLRGLTRRGLRGVKLVISDAHEGLKAAASKVLKTSWQRCRVHFIRNALAHAGKGQRQAVLAMINTIFVQDTAEAASVQWRSVADQLQPKFPKLAAMMDDAEHEVLTLMTFPKAHRTQIHSTNPLERLNAEVERRTNVIRILPNDGAIIRFVGAMMLEQNNEWSLQRRYMQLEGLQSLSDNQPARLPAVIN</sequence>
<feature type="modified residue" description="4-aspartylphosphate" evidence="5">
    <location>
        <position position="2572"/>
    </location>
</feature>
<keyword evidence="2" id="KW-0815">Transposition</keyword>
<feature type="region of interest" description="Disordered" evidence="6">
    <location>
        <begin position="3530"/>
        <end position="3559"/>
    </location>
</feature>
<dbReference type="EMBL" id="BKCJ010000006">
    <property type="protein sequence ID" value="GEU28427.1"/>
    <property type="molecule type" value="Genomic_DNA"/>
</dbReference>
<dbReference type="Pfam" id="PF00196">
    <property type="entry name" value="GerE"/>
    <property type="match status" value="1"/>
</dbReference>
<feature type="compositionally biased region" description="Basic residues" evidence="6">
    <location>
        <begin position="3433"/>
        <end position="3444"/>
    </location>
</feature>
<keyword evidence="4" id="KW-0233">DNA recombination</keyword>
<protein>
    <submittedName>
        <fullName evidence="9">Response regulator GacA, putative</fullName>
    </submittedName>
</protein>
<feature type="compositionally biased region" description="Polar residues" evidence="6">
    <location>
        <begin position="800"/>
        <end position="816"/>
    </location>
</feature>
<feature type="region of interest" description="Disordered" evidence="6">
    <location>
        <begin position="4348"/>
        <end position="4393"/>
    </location>
</feature>
<feature type="region of interest" description="Disordered" evidence="6">
    <location>
        <begin position="2254"/>
        <end position="2444"/>
    </location>
</feature>
<feature type="compositionally biased region" description="Low complexity" evidence="6">
    <location>
        <begin position="131"/>
        <end position="149"/>
    </location>
</feature>
<feature type="compositionally biased region" description="Basic residues" evidence="6">
    <location>
        <begin position="3040"/>
        <end position="3053"/>
    </location>
</feature>
<feature type="compositionally biased region" description="Low complexity" evidence="6">
    <location>
        <begin position="3126"/>
        <end position="3140"/>
    </location>
</feature>
<dbReference type="InterPro" id="IPR011006">
    <property type="entry name" value="CheY-like_superfamily"/>
</dbReference>
<keyword evidence="1 5" id="KW-0597">Phosphoprotein</keyword>
<feature type="region of interest" description="Disordered" evidence="6">
    <location>
        <begin position="747"/>
        <end position="837"/>
    </location>
</feature>
<feature type="region of interest" description="Disordered" evidence="6">
    <location>
        <begin position="1815"/>
        <end position="1908"/>
    </location>
</feature>
<dbReference type="Gene3D" id="1.10.150.130">
    <property type="match status" value="1"/>
</dbReference>
<feature type="compositionally biased region" description="Basic residues" evidence="6">
    <location>
        <begin position="3228"/>
        <end position="3237"/>
    </location>
</feature>
<feature type="compositionally biased region" description="Gly residues" evidence="6">
    <location>
        <begin position="3472"/>
        <end position="3483"/>
    </location>
</feature>
<feature type="region of interest" description="Disordered" evidence="6">
    <location>
        <begin position="1492"/>
        <end position="1516"/>
    </location>
</feature>
<dbReference type="PROSITE" id="PS00622">
    <property type="entry name" value="HTH_LUXR_1"/>
    <property type="match status" value="1"/>
</dbReference>
<feature type="compositionally biased region" description="Basic residues" evidence="6">
    <location>
        <begin position="3388"/>
        <end position="3425"/>
    </location>
</feature>
<dbReference type="CDD" id="cd17535">
    <property type="entry name" value="REC_NarL-like"/>
    <property type="match status" value="1"/>
</dbReference>
<feature type="region of interest" description="Disordered" evidence="6">
    <location>
        <begin position="4477"/>
        <end position="4502"/>
    </location>
</feature>
<dbReference type="PRINTS" id="PR00038">
    <property type="entry name" value="HTHLUXR"/>
</dbReference>
<feature type="compositionally biased region" description="Low complexity" evidence="6">
    <location>
        <begin position="3445"/>
        <end position="3456"/>
    </location>
</feature>
<dbReference type="SUPFAM" id="SSF52172">
    <property type="entry name" value="CheY-like"/>
    <property type="match status" value="1"/>
</dbReference>
<feature type="compositionally biased region" description="Basic residues" evidence="6">
    <location>
        <begin position="2774"/>
        <end position="2811"/>
    </location>
</feature>
<proteinExistence type="predicted"/>
<feature type="compositionally biased region" description="Low complexity" evidence="6">
    <location>
        <begin position="2876"/>
        <end position="2885"/>
    </location>
</feature>
<dbReference type="InterPro" id="IPR010998">
    <property type="entry name" value="Integrase_recombinase_N"/>
</dbReference>
<feature type="region of interest" description="Disordered" evidence="6">
    <location>
        <begin position="2930"/>
        <end position="3090"/>
    </location>
</feature>
<feature type="compositionally biased region" description="Basic residues" evidence="6">
    <location>
        <begin position="3355"/>
        <end position="3379"/>
    </location>
</feature>
<feature type="compositionally biased region" description="Basic residues" evidence="6">
    <location>
        <begin position="3141"/>
        <end position="3155"/>
    </location>
</feature>
<feature type="region of interest" description="Disordered" evidence="6">
    <location>
        <begin position="582"/>
        <end position="602"/>
    </location>
</feature>
<dbReference type="PROSITE" id="PS50110">
    <property type="entry name" value="RESPONSE_REGULATORY"/>
    <property type="match status" value="1"/>
</dbReference>
<dbReference type="InterPro" id="IPR001789">
    <property type="entry name" value="Sig_transdc_resp-reg_receiver"/>
</dbReference>
<feature type="region of interest" description="Disordered" evidence="6">
    <location>
        <begin position="2185"/>
        <end position="2241"/>
    </location>
</feature>
<accession>A0A699GFQ3</accession>
<dbReference type="SMART" id="SM00421">
    <property type="entry name" value="HTH_LUXR"/>
    <property type="match status" value="1"/>
</dbReference>
<dbReference type="InterPro" id="IPR058245">
    <property type="entry name" value="NreC/VraR/RcsB-like_REC"/>
</dbReference>
<dbReference type="Pfam" id="PF00072">
    <property type="entry name" value="Response_reg"/>
    <property type="match status" value="1"/>
</dbReference>
<feature type="domain" description="HTH luxR-type" evidence="7">
    <location>
        <begin position="2654"/>
        <end position="2719"/>
    </location>
</feature>
<feature type="compositionally biased region" description="Basic residues" evidence="6">
    <location>
        <begin position="3546"/>
        <end position="3559"/>
    </location>
</feature>
<dbReference type="GO" id="GO:0004803">
    <property type="term" value="F:transposase activity"/>
    <property type="evidence" value="ECO:0007669"/>
    <property type="project" value="InterPro"/>
</dbReference>
<feature type="compositionally biased region" description="Low complexity" evidence="6">
    <location>
        <begin position="2992"/>
        <end position="3001"/>
    </location>
</feature>
<dbReference type="CDD" id="cd06170">
    <property type="entry name" value="LuxR_C_like"/>
    <property type="match status" value="1"/>
</dbReference>
<feature type="compositionally biased region" description="Basic and acidic residues" evidence="6">
    <location>
        <begin position="2435"/>
        <end position="2444"/>
    </location>
</feature>
<dbReference type="GO" id="GO:0006313">
    <property type="term" value="P:DNA transposition"/>
    <property type="evidence" value="ECO:0007669"/>
    <property type="project" value="InterPro"/>
</dbReference>
<feature type="compositionally biased region" description="Basic and acidic residues" evidence="6">
    <location>
        <begin position="2812"/>
        <end position="2821"/>
    </location>
</feature>
<reference evidence="9" key="1">
    <citation type="journal article" date="2019" name="Sci. Rep.">
        <title>Draft genome of Tanacetum cinerariifolium, the natural source of mosquito coil.</title>
        <authorList>
            <person name="Yamashiro T."/>
            <person name="Shiraishi A."/>
            <person name="Satake H."/>
            <person name="Nakayama K."/>
        </authorList>
    </citation>
    <scope>NUCLEOTIDE SEQUENCE</scope>
</reference>
<feature type="region of interest" description="Disordered" evidence="6">
    <location>
        <begin position="2139"/>
        <end position="2162"/>
    </location>
</feature>
<dbReference type="SMART" id="SM00448">
    <property type="entry name" value="REC"/>
    <property type="match status" value="1"/>
</dbReference>
<feature type="region of interest" description="Disordered" evidence="6">
    <location>
        <begin position="1952"/>
        <end position="2004"/>
    </location>
</feature>